<keyword evidence="2" id="KW-1185">Reference proteome</keyword>
<accession>A0ACC0BQZ5</accession>
<organism evidence="1 2">
    <name type="scientific">Catharanthus roseus</name>
    <name type="common">Madagascar periwinkle</name>
    <name type="synonym">Vinca rosea</name>
    <dbReference type="NCBI Taxonomy" id="4058"/>
    <lineage>
        <taxon>Eukaryota</taxon>
        <taxon>Viridiplantae</taxon>
        <taxon>Streptophyta</taxon>
        <taxon>Embryophyta</taxon>
        <taxon>Tracheophyta</taxon>
        <taxon>Spermatophyta</taxon>
        <taxon>Magnoliopsida</taxon>
        <taxon>eudicotyledons</taxon>
        <taxon>Gunneridae</taxon>
        <taxon>Pentapetalae</taxon>
        <taxon>asterids</taxon>
        <taxon>lamiids</taxon>
        <taxon>Gentianales</taxon>
        <taxon>Apocynaceae</taxon>
        <taxon>Rauvolfioideae</taxon>
        <taxon>Vinceae</taxon>
        <taxon>Catharanthinae</taxon>
        <taxon>Catharanthus</taxon>
    </lineage>
</organism>
<dbReference type="Proteomes" id="UP001060085">
    <property type="component" value="Linkage Group LG02"/>
</dbReference>
<comment type="caution">
    <text evidence="1">The sequence shown here is derived from an EMBL/GenBank/DDBJ whole genome shotgun (WGS) entry which is preliminary data.</text>
</comment>
<reference evidence="2" key="1">
    <citation type="journal article" date="2023" name="Nat. Plants">
        <title>Single-cell RNA sequencing provides a high-resolution roadmap for understanding the multicellular compartmentation of specialized metabolism.</title>
        <authorList>
            <person name="Sun S."/>
            <person name="Shen X."/>
            <person name="Li Y."/>
            <person name="Li Y."/>
            <person name="Wang S."/>
            <person name="Li R."/>
            <person name="Zhang H."/>
            <person name="Shen G."/>
            <person name="Guo B."/>
            <person name="Wei J."/>
            <person name="Xu J."/>
            <person name="St-Pierre B."/>
            <person name="Chen S."/>
            <person name="Sun C."/>
        </authorList>
    </citation>
    <scope>NUCLEOTIDE SEQUENCE [LARGE SCALE GENOMIC DNA]</scope>
</reference>
<proteinExistence type="predicted"/>
<protein>
    <submittedName>
        <fullName evidence="1">Uncharacterized protein</fullName>
    </submittedName>
</protein>
<gene>
    <name evidence="1" type="ORF">M9H77_05962</name>
</gene>
<evidence type="ECO:0000313" key="1">
    <source>
        <dbReference type="EMBL" id="KAI5675012.1"/>
    </source>
</evidence>
<dbReference type="EMBL" id="CM044702">
    <property type="protein sequence ID" value="KAI5675012.1"/>
    <property type="molecule type" value="Genomic_DNA"/>
</dbReference>
<name>A0ACC0BQZ5_CATRO</name>
<evidence type="ECO:0000313" key="2">
    <source>
        <dbReference type="Proteomes" id="UP001060085"/>
    </source>
</evidence>
<sequence length="902" mass="101484">MSFYGDDVDSAFRGAGAKPGLEIWCVESLRLIPVPKSSHGKFFSGSAYLVLHTFLLKSGSPQHEIHYWLGTEATEVDSIFASDKALELDAALGSYTVQYREVQGQETEKFLSYFKPCIIPIEGIFSSGQVNLDSNAYRIILLTCKGDHVVHVKEVPFTRSSLNHNDVFILDTAPKIFLFCGCNSSIQERAKALEVVQYIKETKHNGNCDIATIEDGKLVADPDVGEFWSLFGGYAPIPKDLPPVLQGQNERSATKLFWITTQGKLTQTASGELSKGMLSSDKCYMLDCETELFVWLGRSTLITERKTSISAAEEFMRSEGRPINIQLTVLTEGSETAIFRSYFDDWPEKVEIKLYEEGRGKVAAMFKQQGYEVKELPDDEDEVHVFVDLSGATKVWRVDGDSTNEVPVAEPIIFYSGDCYIVQYRYPTKVRDENLFYAWLGKSSLLEDRVQAISHMNALADSTKGDPVMARVVEGEEPQQFFMILKTLIIFMGSKSTGYKASIEGNGIADETYHDSKAALFRVQGTSSSNMQAIQVDQVSGSLNSSYCYILKTENSTYTWIGNLSSERDHDLLDRMLMLLNPAWQAVLVREGNEPDLFWTALGGKAEYSRDKKIKEFTEDPHLFLVASSKGDFKVKEIYNFSQDDLTTEDVLILNCHSEIYVWVGRHSSIDPKQQALDLGLEFLEKEASVRQQDSEIPVYVITEGCEPPFFTRFFEWDSSKANMLGNSFERKLALLKGKTKKLEAPSRSSWKAYSTETVPDGLTRRLNGMNGIRKSLSPVSSLRSSDIRRLSSPPPSTTSLLTGSPDIHSNNGLRENAPGLTPGNSGSQQRDQYETDLSLANYPYERLTVQSNDPAPDIDITRREAYLSEQDFQEQFGMPKRSFYQLPKWRQNKLKMSLHLF</sequence>